<accession>A0A7W1XSI6</accession>
<keyword evidence="2" id="KW-0762">Sugar transport</keyword>
<gene>
    <name evidence="2" type="ORF">H2C83_08400</name>
</gene>
<dbReference type="PROSITE" id="PS51094">
    <property type="entry name" value="PTS_EIIA_TYPE_2"/>
    <property type="match status" value="1"/>
</dbReference>
<name>A0A7W1XSI6_9BACL</name>
<dbReference type="InterPro" id="IPR051541">
    <property type="entry name" value="PTS_SugarTrans_NitroReg"/>
</dbReference>
<dbReference type="InterPro" id="IPR002178">
    <property type="entry name" value="PTS_EIIA_type-2_dom"/>
</dbReference>
<dbReference type="PANTHER" id="PTHR47738:SF3">
    <property type="entry name" value="PHOSPHOTRANSFERASE SYSTEM MANNITOL_FRUCTOSE-SPECIFIC IIA DOMAIN CONTAINING PROTEIN"/>
    <property type="match status" value="1"/>
</dbReference>
<protein>
    <submittedName>
        <fullName evidence="2">PTS sugar transporter subunit IIA</fullName>
    </submittedName>
</protein>
<organism evidence="2 3">
    <name type="scientific">Thermoactinomyces mirandus</name>
    <dbReference type="NCBI Taxonomy" id="2756294"/>
    <lineage>
        <taxon>Bacteria</taxon>
        <taxon>Bacillati</taxon>
        <taxon>Bacillota</taxon>
        <taxon>Bacilli</taxon>
        <taxon>Bacillales</taxon>
        <taxon>Thermoactinomycetaceae</taxon>
        <taxon>Thermoactinomyces</taxon>
    </lineage>
</organism>
<dbReference type="Gene3D" id="3.40.930.10">
    <property type="entry name" value="Mannitol-specific EII, Chain A"/>
    <property type="match status" value="1"/>
</dbReference>
<evidence type="ECO:0000259" key="1">
    <source>
        <dbReference type="PROSITE" id="PS51094"/>
    </source>
</evidence>
<evidence type="ECO:0000313" key="2">
    <source>
        <dbReference type="EMBL" id="MBA4602336.1"/>
    </source>
</evidence>
<keyword evidence="3" id="KW-1185">Reference proteome</keyword>
<comment type="caution">
    <text evidence="2">The sequence shown here is derived from an EMBL/GenBank/DDBJ whole genome shotgun (WGS) entry which is preliminary data.</text>
</comment>
<dbReference type="Proteomes" id="UP000538292">
    <property type="component" value="Unassembled WGS sequence"/>
</dbReference>
<dbReference type="AlphaFoldDB" id="A0A7W1XSI6"/>
<dbReference type="Pfam" id="PF00359">
    <property type="entry name" value="PTS_EIIA_2"/>
    <property type="match status" value="1"/>
</dbReference>
<reference evidence="2 3" key="1">
    <citation type="submission" date="2020-07" db="EMBL/GenBank/DDBJ databases">
        <title>Thermoactinomyces phylogeny.</title>
        <authorList>
            <person name="Dunlap C."/>
        </authorList>
    </citation>
    <scope>NUCLEOTIDE SEQUENCE [LARGE SCALE GENOMIC DNA]</scope>
    <source>
        <strain evidence="2 3">AMNI-1</strain>
    </source>
</reference>
<keyword evidence="2" id="KW-0813">Transport</keyword>
<proteinExistence type="predicted"/>
<dbReference type="PANTHER" id="PTHR47738">
    <property type="entry name" value="PTS SYSTEM FRUCTOSE-LIKE EIIA COMPONENT-RELATED"/>
    <property type="match status" value="1"/>
</dbReference>
<evidence type="ECO:0000313" key="3">
    <source>
        <dbReference type="Proteomes" id="UP000538292"/>
    </source>
</evidence>
<dbReference type="CDD" id="cd00211">
    <property type="entry name" value="PTS_IIA_fru"/>
    <property type="match status" value="1"/>
</dbReference>
<sequence>MGDACRKGGEWVESVKSLFREELIFMTDLQTQEEVFAYIGDTLLQKGLVKKGFTESILEREKNYPTGLDLNPVADDMPNVAIPHTETEYCNDKAVVFVKLDRNIPFRNMIEPDRELTVKYLFFIVNHEKNSQTNILSELIEFMTNREHMKKLESLKGKKEIYDFLTSAQ</sequence>
<dbReference type="InterPro" id="IPR016152">
    <property type="entry name" value="PTrfase/Anion_transptr"/>
</dbReference>
<dbReference type="EMBL" id="JACEOL010000029">
    <property type="protein sequence ID" value="MBA4602336.1"/>
    <property type="molecule type" value="Genomic_DNA"/>
</dbReference>
<dbReference type="SUPFAM" id="SSF55804">
    <property type="entry name" value="Phoshotransferase/anion transport protein"/>
    <property type="match status" value="1"/>
</dbReference>
<feature type="domain" description="PTS EIIA type-2" evidence="1">
    <location>
        <begin position="16"/>
        <end position="168"/>
    </location>
</feature>